<accession>A0AAW9CQF9</accession>
<comment type="caution">
    <text evidence="2">The sequence shown here is derived from an EMBL/GenBank/DDBJ whole genome shotgun (WGS) entry which is preliminary data.</text>
</comment>
<feature type="compositionally biased region" description="Polar residues" evidence="1">
    <location>
        <begin position="1"/>
        <end position="10"/>
    </location>
</feature>
<dbReference type="EMBL" id="QXCT01000001">
    <property type="protein sequence ID" value="MDW9252667.1"/>
    <property type="molecule type" value="Genomic_DNA"/>
</dbReference>
<protein>
    <submittedName>
        <fullName evidence="2">Uncharacterized protein</fullName>
    </submittedName>
</protein>
<organism evidence="2 3">
    <name type="scientific">Burkholderia thailandensis</name>
    <dbReference type="NCBI Taxonomy" id="57975"/>
    <lineage>
        <taxon>Bacteria</taxon>
        <taxon>Pseudomonadati</taxon>
        <taxon>Pseudomonadota</taxon>
        <taxon>Betaproteobacteria</taxon>
        <taxon>Burkholderiales</taxon>
        <taxon>Burkholderiaceae</taxon>
        <taxon>Burkholderia</taxon>
        <taxon>pseudomallei group</taxon>
    </lineage>
</organism>
<dbReference type="AlphaFoldDB" id="A0AAW9CQF9"/>
<reference evidence="2" key="1">
    <citation type="submission" date="2018-08" db="EMBL/GenBank/DDBJ databases">
        <title>Identification of Burkholderia cepacia strains that express a Burkholderia pseudomallei-like capsular polysaccharide.</title>
        <authorList>
            <person name="Burtnick M.N."/>
            <person name="Vongsouvath M."/>
            <person name="Newton P."/>
            <person name="Wuthiekanun V."/>
            <person name="Limmathurotsakul D."/>
            <person name="Brett P.J."/>
            <person name="Chantratita N."/>
            <person name="Dance D.A."/>
        </authorList>
    </citation>
    <scope>NUCLEOTIDE SEQUENCE</scope>
    <source>
        <strain evidence="2">SBXCC001</strain>
    </source>
</reference>
<sequence>MLRSESSLNRLSIARQVPCQPSQSETRHGIAPDCTDFAPRTDDAR</sequence>
<name>A0AAW9CQF9_BURTH</name>
<dbReference type="Proteomes" id="UP001272137">
    <property type="component" value="Unassembled WGS sequence"/>
</dbReference>
<gene>
    <name evidence="2" type="ORF">C7S16_7170</name>
</gene>
<evidence type="ECO:0000256" key="1">
    <source>
        <dbReference type="SAM" id="MobiDB-lite"/>
    </source>
</evidence>
<feature type="region of interest" description="Disordered" evidence="1">
    <location>
        <begin position="1"/>
        <end position="45"/>
    </location>
</feature>
<evidence type="ECO:0000313" key="3">
    <source>
        <dbReference type="Proteomes" id="UP001272137"/>
    </source>
</evidence>
<evidence type="ECO:0000313" key="2">
    <source>
        <dbReference type="EMBL" id="MDW9252667.1"/>
    </source>
</evidence>
<proteinExistence type="predicted"/>